<evidence type="ECO:0000313" key="3">
    <source>
        <dbReference type="EMBL" id="GJQ09734.1"/>
    </source>
</evidence>
<organism evidence="2 4">
    <name type="scientific">Galdieria partita</name>
    <dbReference type="NCBI Taxonomy" id="83374"/>
    <lineage>
        <taxon>Eukaryota</taxon>
        <taxon>Rhodophyta</taxon>
        <taxon>Bangiophyceae</taxon>
        <taxon>Galdieriales</taxon>
        <taxon>Galdieriaceae</taxon>
        <taxon>Galdieria</taxon>
    </lineage>
</organism>
<evidence type="ECO:0000256" key="1">
    <source>
        <dbReference type="SAM" id="Coils"/>
    </source>
</evidence>
<dbReference type="AlphaFoldDB" id="A0A9C7PRH5"/>
<evidence type="ECO:0000313" key="4">
    <source>
        <dbReference type="Proteomes" id="UP001061958"/>
    </source>
</evidence>
<reference evidence="2" key="2">
    <citation type="submission" date="2022-01" db="EMBL/GenBank/DDBJ databases">
        <authorList>
            <person name="Hirooka S."/>
            <person name="Miyagishima S.Y."/>
        </authorList>
    </citation>
    <scope>NUCLEOTIDE SEQUENCE</scope>
    <source>
        <strain evidence="2">NBRC 102759</strain>
    </source>
</reference>
<dbReference type="Proteomes" id="UP001061958">
    <property type="component" value="Unassembled WGS sequence"/>
</dbReference>
<dbReference type="EMBL" id="BQMJ01000003">
    <property type="protein sequence ID" value="GJQ08687.1"/>
    <property type="molecule type" value="Genomic_DNA"/>
</dbReference>
<keyword evidence="4" id="KW-1185">Reference proteome</keyword>
<reference evidence="2" key="1">
    <citation type="journal article" date="2022" name="Proc. Natl. Acad. Sci. U.S.A.">
        <title>Life cycle and functional genomics of the unicellular red alga Galdieria for elucidating algal and plant evolution and industrial use.</title>
        <authorList>
            <person name="Hirooka S."/>
            <person name="Itabashi T."/>
            <person name="Ichinose T.M."/>
            <person name="Onuma R."/>
            <person name="Fujiwara T."/>
            <person name="Yamashita S."/>
            <person name="Jong L.W."/>
            <person name="Tomita R."/>
            <person name="Iwane A.H."/>
            <person name="Miyagishima S.Y."/>
        </authorList>
    </citation>
    <scope>NUCLEOTIDE SEQUENCE</scope>
    <source>
        <strain evidence="2">NBRC 102759</strain>
    </source>
</reference>
<name>A0A9C7PRH5_9RHOD</name>
<gene>
    <name evidence="3" type="ORF">GpartN1_g1525.t1</name>
    <name evidence="2" type="ORF">GpartN1_g478.t1</name>
</gene>
<protein>
    <submittedName>
        <fullName evidence="2">Uncharacterized protein</fullName>
    </submittedName>
</protein>
<dbReference type="OrthoDB" id="8629at2759"/>
<dbReference type="EMBL" id="BQMJ01000010">
    <property type="protein sequence ID" value="GJQ09734.1"/>
    <property type="molecule type" value="Genomic_DNA"/>
</dbReference>
<feature type="coiled-coil region" evidence="1">
    <location>
        <begin position="97"/>
        <end position="201"/>
    </location>
</feature>
<evidence type="ECO:0000313" key="2">
    <source>
        <dbReference type="EMBL" id="GJQ08687.1"/>
    </source>
</evidence>
<sequence>MASPLLVTCVSDYECISHSLARIKLLLENLNSGTLEKLPGLEQKSRILKEATTKRYEPLAWDYVHSCIDKLCEFYLENLEYIISVFQQGIVQEQYAVDSSLSKVQQKKQNMKQAEEEKRHEINMQGAKTLEILQEQKESLQSNIKLLVSEMERMEMELNNIKASLNDEQHNYDCETLIHHRNNLQEQLDVKQRELQDLKEQSRLREIQLHEYSSALDSQHCGTNWEAEKELVAKTNSRLSEQINKMQNVISKRFPSKEGEIRSLALAELQNEMALSSLQHSILENATNQQFSECKKLLHALGTLIRNGSANTRTATAIIKILDIFFQDNEIAEKQTVTCERLEANLETEEAKEALSEMIRLGLLEEHETGLFALASGPT</sequence>
<comment type="caution">
    <text evidence="2">The sequence shown here is derived from an EMBL/GenBank/DDBJ whole genome shotgun (WGS) entry which is preliminary data.</text>
</comment>
<keyword evidence="1" id="KW-0175">Coiled coil</keyword>
<proteinExistence type="predicted"/>
<accession>A0A9C7PRH5</accession>